<comment type="pathway">
    <text evidence="6">Amino-acid biosynthesis; L-lysine biosynthesis via AAA pathway; L-lysine from L-alpha-aminoadipate (Thermus route): step 5/5.</text>
</comment>
<organism evidence="8 9">
    <name type="scientific">Ktedonosporobacter rubrisoli</name>
    <dbReference type="NCBI Taxonomy" id="2509675"/>
    <lineage>
        <taxon>Bacteria</taxon>
        <taxon>Bacillati</taxon>
        <taxon>Chloroflexota</taxon>
        <taxon>Ktedonobacteria</taxon>
        <taxon>Ktedonobacterales</taxon>
        <taxon>Ktedonosporobacteraceae</taxon>
        <taxon>Ktedonosporobacter</taxon>
    </lineage>
</organism>
<dbReference type="OrthoDB" id="9807885at2"/>
<dbReference type="InterPro" id="IPR050103">
    <property type="entry name" value="Class-III_PLP-dep_AT"/>
</dbReference>
<dbReference type="Pfam" id="PF00202">
    <property type="entry name" value="Aminotran_3"/>
    <property type="match status" value="1"/>
</dbReference>
<comment type="similarity">
    <text evidence="7">Belongs to the class-III pyridoxal-phosphate-dependent aminotransferase family. LysJ subfamily.</text>
</comment>
<dbReference type="HAMAP" id="MF_01120">
    <property type="entry name" value="LysK"/>
    <property type="match status" value="1"/>
</dbReference>
<comment type="similarity">
    <text evidence="6">Belongs to the peptidase M20A family. LysK subfamily.</text>
</comment>
<dbReference type="SUPFAM" id="SSF53383">
    <property type="entry name" value="PLP-dependent transferases"/>
    <property type="match status" value="1"/>
</dbReference>
<dbReference type="SUPFAM" id="SSF53187">
    <property type="entry name" value="Zn-dependent exopeptidases"/>
    <property type="match status" value="1"/>
</dbReference>
<dbReference type="GO" id="GO:0008483">
    <property type="term" value="F:transaminase activity"/>
    <property type="evidence" value="ECO:0007669"/>
    <property type="project" value="UniProtKB-UniRule"/>
</dbReference>
<comment type="cofactor">
    <cofactor evidence="6">
        <name>Zn(2+)</name>
        <dbReference type="ChEBI" id="CHEBI:29105"/>
    </cofactor>
    <cofactor evidence="6">
        <name>Co(2+)</name>
        <dbReference type="ChEBI" id="CHEBI:48828"/>
    </cofactor>
    <text evidence="6">Binds 2 Zn(2+) or Co(2+) ions per subunit.</text>
</comment>
<dbReference type="Proteomes" id="UP000290365">
    <property type="component" value="Chromosome"/>
</dbReference>
<keyword evidence="5 7" id="KW-0663">Pyridoxal phosphate</keyword>
<dbReference type="PANTHER" id="PTHR11986">
    <property type="entry name" value="AMINOTRANSFERASE CLASS III"/>
    <property type="match status" value="1"/>
</dbReference>
<comment type="pathway">
    <text evidence="7">Amino-acid biosynthesis; L-lysine biosynthesis via AAA pathway; L-lysine from L-alpha-aminoadipate (Thermus route): step 4/5.</text>
</comment>
<comment type="function">
    <text evidence="6">Catalyzes the release of L-lysine from [LysW]-gamma-L-lysine.</text>
</comment>
<dbReference type="InterPro" id="IPR015421">
    <property type="entry name" value="PyrdxlP-dep_Trfase_major"/>
</dbReference>
<dbReference type="RefSeq" id="WP_129892662.1">
    <property type="nucleotide sequence ID" value="NZ_CP035758.1"/>
</dbReference>
<dbReference type="PROSITE" id="PS00600">
    <property type="entry name" value="AA_TRANSFER_CLASS_3"/>
    <property type="match status" value="1"/>
</dbReference>
<feature type="binding site" evidence="7">
    <location>
        <position position="132"/>
    </location>
    <ligand>
        <name>pyridoxal 5'-phosphate</name>
        <dbReference type="ChEBI" id="CHEBI:597326"/>
    </ligand>
</feature>
<evidence type="ECO:0000256" key="7">
    <source>
        <dbReference type="HAMAP-Rule" id="MF_02084"/>
    </source>
</evidence>
<dbReference type="NCBIfam" id="TIGR01902">
    <property type="entry name" value="dapE-lys-deAc"/>
    <property type="match status" value="1"/>
</dbReference>
<feature type="active site" evidence="6">
    <location>
        <position position="510"/>
    </location>
</feature>
<dbReference type="PANTHER" id="PTHR11986:SF79">
    <property type="entry name" value="ACETYLORNITHINE AMINOTRANSFERASE, MITOCHONDRIAL"/>
    <property type="match status" value="1"/>
</dbReference>
<evidence type="ECO:0000313" key="8">
    <source>
        <dbReference type="EMBL" id="QBD81601.1"/>
    </source>
</evidence>
<dbReference type="InterPro" id="IPR002933">
    <property type="entry name" value="Peptidase_M20"/>
</dbReference>
<keyword evidence="9" id="KW-1185">Reference proteome</keyword>
<feature type="modified residue" description="N6-(pyridoxal phosphate)lysine" evidence="7">
    <location>
        <position position="246"/>
    </location>
</feature>
<feature type="binding site" evidence="7">
    <location>
        <position position="135"/>
    </location>
    <ligand>
        <name>substrate</name>
    </ligand>
</feature>
<evidence type="ECO:0000256" key="2">
    <source>
        <dbReference type="ARBA" id="ARBA00022576"/>
    </source>
</evidence>
<comment type="function">
    <text evidence="7">Catalyzes the transfer of the amino group of L-glutamate to [LysW]-aminoadipate 6-semialdehyde, generating [LysW]-gamma-L-lysine.</text>
</comment>
<accession>A0A4V0Z011</accession>
<dbReference type="InterPro" id="IPR005814">
    <property type="entry name" value="Aminotrans_3"/>
</dbReference>
<dbReference type="InterPro" id="IPR015424">
    <property type="entry name" value="PyrdxlP-dep_Trfase"/>
</dbReference>
<evidence type="ECO:0000256" key="5">
    <source>
        <dbReference type="ARBA" id="ARBA00022898"/>
    </source>
</evidence>
<dbReference type="EMBL" id="CP035758">
    <property type="protein sequence ID" value="QBD81601.1"/>
    <property type="molecule type" value="Genomic_DNA"/>
</dbReference>
<keyword evidence="4 7" id="KW-0808">Transferase</keyword>
<feature type="binding site" evidence="7">
    <location>
        <position position="276"/>
    </location>
    <ligand>
        <name>substrate</name>
    </ligand>
</feature>
<feature type="binding site" evidence="6">
    <location>
        <position position="589"/>
    </location>
    <ligand>
        <name>Zn(2+)</name>
        <dbReference type="ChEBI" id="CHEBI:29105"/>
        <label>1</label>
    </ligand>
</feature>
<reference evidence="8 9" key="1">
    <citation type="submission" date="2019-01" db="EMBL/GenBank/DDBJ databases">
        <title>Ktedonosporobacter rubrisoli SCAWS-G2.</title>
        <authorList>
            <person name="Huang Y."/>
            <person name="Yan B."/>
        </authorList>
    </citation>
    <scope>NUCLEOTIDE SEQUENCE [LARGE SCALE GENOMIC DNA]</scope>
    <source>
        <strain evidence="8 9">SCAWS-G2</strain>
    </source>
</reference>
<feature type="binding site" evidence="6">
    <location>
        <position position="532"/>
    </location>
    <ligand>
        <name>Zn(2+)</name>
        <dbReference type="ChEBI" id="CHEBI:29105"/>
        <label>2</label>
    </ligand>
</feature>
<keyword evidence="6" id="KW-0170">Cobalt</keyword>
<evidence type="ECO:0000256" key="6">
    <source>
        <dbReference type="HAMAP-Rule" id="MF_01120"/>
    </source>
</evidence>
<keyword evidence="2 7" id="KW-0032">Aminotransferase</keyword>
<dbReference type="GO" id="GO:0019878">
    <property type="term" value="P:lysine biosynthetic process via aminoadipic acid"/>
    <property type="evidence" value="ECO:0007669"/>
    <property type="project" value="UniProtKB-UniRule"/>
</dbReference>
<dbReference type="Gene3D" id="3.40.640.10">
    <property type="entry name" value="Type I PLP-dependent aspartate aminotransferase-like (Major domain)"/>
    <property type="match status" value="1"/>
</dbReference>
<dbReference type="InterPro" id="IPR037537">
    <property type="entry name" value="LysJ"/>
</dbReference>
<comment type="cofactor">
    <cofactor evidence="7">
        <name>pyridoxal 5'-phosphate</name>
        <dbReference type="ChEBI" id="CHEBI:597326"/>
    </cofactor>
    <text evidence="7">Binds 1 pyridoxal phosphate per subunit.</text>
</comment>
<feature type="binding site" evidence="7">
    <location>
        <position position="277"/>
    </location>
    <ligand>
        <name>pyridoxal 5'-phosphate</name>
        <dbReference type="ChEBI" id="CHEBI:597326"/>
    </ligand>
</feature>
<keyword evidence="6" id="KW-0457">Lysine biosynthesis</keyword>
<comment type="subcellular location">
    <subcellularLocation>
        <location evidence="6">Cytoplasm</location>
    </subcellularLocation>
</comment>
<feature type="binding site" evidence="6">
    <location>
        <position position="508"/>
    </location>
    <ligand>
        <name>Zn(2+)</name>
        <dbReference type="ChEBI" id="CHEBI:29105"/>
        <label>1</label>
    </ligand>
</feature>
<evidence type="ECO:0000313" key="9">
    <source>
        <dbReference type="Proteomes" id="UP000290365"/>
    </source>
</evidence>
<dbReference type="GO" id="GO:0008270">
    <property type="term" value="F:zinc ion binding"/>
    <property type="evidence" value="ECO:0007669"/>
    <property type="project" value="UniProtKB-UniRule"/>
</dbReference>
<dbReference type="NCBIfam" id="NF003367">
    <property type="entry name" value="PRK04443.1"/>
    <property type="match status" value="1"/>
</dbReference>
<feature type="binding site" evidence="7">
    <location>
        <begin position="105"/>
        <end position="106"/>
    </location>
    <ligand>
        <name>pyridoxal 5'-phosphate</name>
        <dbReference type="ChEBI" id="CHEBI:597326"/>
    </ligand>
</feature>
<feature type="binding site" evidence="7">
    <location>
        <begin position="217"/>
        <end position="220"/>
    </location>
    <ligand>
        <name>pyridoxal 5'-phosphate</name>
        <dbReference type="ChEBI" id="CHEBI:597326"/>
    </ligand>
</feature>
<dbReference type="Pfam" id="PF01546">
    <property type="entry name" value="Peptidase_M20"/>
    <property type="match status" value="1"/>
</dbReference>
<sequence length="803" mass="85600">MSTIIDLENTYTSGVYSKRPVAIVRGSAALLWDDEGREYIDCVAGHGVASIGHGRSEVAAALAAQAQRIITCPEIVYNDVRARLLERLAQLTPEGLSRIFLCNSGTEAVEGAFKFARLATGRTGIVAALRSFHGRSLGALSATWEPHYREPFAPLLPGVTHVRYNNLDAAREAITEQTAAVIIELVQGEGGVHVATEEYVAGLAALCRERGALLIVDEVQTGFGRTGKLFACQHYNLQPDILCLAKALGGGVPMGAICLGPRVTESGRITRGAHGSTFGGNPLACAAALATLDILEHEALPARSAELGAYALARLRELNSPLIREVRGLGLMIGIELGRRVQPYLEKLCERGVLALPAGPNVLRLLPPLVISREQLDRVIEIIAELLVPAAANGTGSGNSSGRAMLNGNALAQGENAGSAASALAQQPESAAATATATLVRAEPSREVRLLQSMLTIPSYSGQESALAQYLVEQARALGLRSYVDEAGNFIASVGEEYEQAPIVLLGHMDTVRGNIPVRLEDDILYGRGAVDAKGPLAAFVCATARLAQSATLQRPIIIVGAVEEETVTSRGARAVVERYRPEACIIGEPSGSQAVTIGYKGCMIIEGSVTRQLSHTAAPLQSSNEIAVAFWERVRTHAEAWNQQHAGSSSFAALLPSLRAINSTHDGLEEQTSFTIGYRLPPDYDIAGLRAQLTDWAQTEDIQLSFMSREVAFQTTRAVPVARAFATAIRTTGKQATFKYKTGTSDMNVVGPVWGTNIVAYGPGDSRLDHTPQEHVRIGEYIHAIAVLELVLRRLAGQEDAA</sequence>
<keyword evidence="1 6" id="KW-0963">Cytoplasm</keyword>
<keyword evidence="3 6" id="KW-0028">Amino-acid biosynthesis</keyword>
<feature type="active site" description="Proton acceptor" evidence="6">
    <location>
        <position position="565"/>
    </location>
</feature>
<comment type="catalytic activity">
    <reaction evidence="6">
        <text>[amino-group carrier protein]-C-terminal-gamma-(L-lysyl)-L-glutamate + H2O = [amino-group carrier protein]-C-terminal-L-glutamate + L-lysine</text>
        <dbReference type="Rhea" id="RHEA:48684"/>
        <dbReference type="Rhea" id="RHEA-COMP:9693"/>
        <dbReference type="Rhea" id="RHEA-COMP:9715"/>
        <dbReference type="ChEBI" id="CHEBI:15377"/>
        <dbReference type="ChEBI" id="CHEBI:32551"/>
        <dbReference type="ChEBI" id="CHEBI:78525"/>
        <dbReference type="ChEBI" id="CHEBI:78526"/>
        <dbReference type="EC" id="3.5.1.130"/>
    </reaction>
</comment>
<dbReference type="CDD" id="cd00610">
    <property type="entry name" value="OAT_like"/>
    <property type="match status" value="1"/>
</dbReference>
<dbReference type="Gene3D" id="3.40.630.10">
    <property type="entry name" value="Zn peptidases"/>
    <property type="match status" value="2"/>
</dbReference>
<keyword evidence="6" id="KW-0862">Zinc</keyword>
<dbReference type="GO" id="GO:0042802">
    <property type="term" value="F:identical protein binding"/>
    <property type="evidence" value="ECO:0007669"/>
    <property type="project" value="TreeGrafter"/>
</dbReference>
<dbReference type="FunFam" id="3.40.640.10:FF:000004">
    <property type="entry name" value="Acetylornithine aminotransferase"/>
    <property type="match status" value="1"/>
</dbReference>
<dbReference type="Gene3D" id="3.90.1150.10">
    <property type="entry name" value="Aspartate Aminotransferase, domain 1"/>
    <property type="match status" value="1"/>
</dbReference>
<feature type="binding site" evidence="6">
    <location>
        <position position="532"/>
    </location>
    <ligand>
        <name>Zn(2+)</name>
        <dbReference type="ChEBI" id="CHEBI:29105"/>
        <label>1</label>
    </ligand>
</feature>
<dbReference type="InterPro" id="IPR015422">
    <property type="entry name" value="PyrdxlP-dep_Trfase_small"/>
</dbReference>
<dbReference type="InterPro" id="IPR049704">
    <property type="entry name" value="Aminotrans_3_PPA_site"/>
</dbReference>
<dbReference type="EC" id="3.5.1.130" evidence="6"/>
<feature type="binding site" evidence="6">
    <location>
        <position position="771"/>
    </location>
    <ligand>
        <name>Zn(2+)</name>
        <dbReference type="ChEBI" id="CHEBI:29105"/>
        <label>2</label>
    </ligand>
</feature>
<dbReference type="GO" id="GO:0050897">
    <property type="term" value="F:cobalt ion binding"/>
    <property type="evidence" value="ECO:0007669"/>
    <property type="project" value="UniProtKB-UniRule"/>
</dbReference>
<keyword evidence="6" id="KW-0479">Metal-binding</keyword>
<dbReference type="HAMAP" id="MF_02084">
    <property type="entry name" value="LysJ_aminotrans_3"/>
    <property type="match status" value="1"/>
</dbReference>
<dbReference type="EC" id="2.6.1.118" evidence="7"/>
<dbReference type="KEGG" id="kbs:EPA93_38775"/>
<dbReference type="AlphaFoldDB" id="A0A4V0Z011"/>
<evidence type="ECO:0000256" key="4">
    <source>
        <dbReference type="ARBA" id="ARBA00022679"/>
    </source>
</evidence>
<gene>
    <name evidence="6" type="primary">lysK</name>
    <name evidence="7" type="synonym">lysJ</name>
    <name evidence="8" type="ORF">EPA93_38775</name>
</gene>
<dbReference type="InterPro" id="IPR004636">
    <property type="entry name" value="AcOrn/SuccOrn_fam"/>
</dbReference>
<dbReference type="GO" id="GO:0005737">
    <property type="term" value="C:cytoplasm"/>
    <property type="evidence" value="ECO:0007669"/>
    <property type="project" value="UniProtKB-SubCell"/>
</dbReference>
<dbReference type="NCBIfam" id="TIGR00707">
    <property type="entry name" value="argD"/>
    <property type="match status" value="1"/>
</dbReference>
<dbReference type="GO" id="GO:0006526">
    <property type="term" value="P:L-arginine biosynthetic process"/>
    <property type="evidence" value="ECO:0007669"/>
    <property type="project" value="UniProtKB-ARBA"/>
</dbReference>
<proteinExistence type="inferred from homology"/>
<comment type="catalytic activity">
    <reaction evidence="7">
        <text>[amino-group carrier protein]-C-terminal-gamma-(L-lysyl)-L-glutamate + 2-oxoglutarate = [amino-group carrier protein]-C-terminal-N-(1-carboxy-5-oxopentan-1-yl)-L-glutamine + L-glutamate</text>
        <dbReference type="Rhea" id="RHEA:41952"/>
        <dbReference type="Rhea" id="RHEA-COMP:9714"/>
        <dbReference type="Rhea" id="RHEA-COMP:9715"/>
        <dbReference type="ChEBI" id="CHEBI:16810"/>
        <dbReference type="ChEBI" id="CHEBI:29985"/>
        <dbReference type="ChEBI" id="CHEBI:78501"/>
        <dbReference type="ChEBI" id="CHEBI:78526"/>
        <dbReference type="EC" id="2.6.1.118"/>
    </reaction>
</comment>
<comment type="subunit">
    <text evidence="7">Homodimer.</text>
</comment>
<evidence type="ECO:0000256" key="3">
    <source>
        <dbReference type="ARBA" id="ARBA00022605"/>
    </source>
</evidence>
<protein>
    <recommendedName>
        <fullName evidence="6 7">Multifunctional fusion protein</fullName>
    </recommendedName>
    <domain>
        <recommendedName>
            <fullName evidence="6">Putative [LysW]-lysine hydrolase</fullName>
            <ecNumber evidence="6">3.5.1.130</ecNumber>
        </recommendedName>
    </domain>
    <domain>
        <recommendedName>
            <fullName evidence="7">Putative [LysW]-aminoadipate semialdehyde transaminase</fullName>
            <ecNumber evidence="7">2.6.1.118</ecNumber>
        </recommendedName>
    </domain>
</protein>
<keyword evidence="6 8" id="KW-0378">Hydrolase</keyword>
<evidence type="ECO:0000256" key="1">
    <source>
        <dbReference type="ARBA" id="ARBA00022490"/>
    </source>
</evidence>
<dbReference type="InterPro" id="IPR010175">
    <property type="entry name" value="LysK"/>
</dbReference>
<dbReference type="GO" id="GO:0016811">
    <property type="term" value="F:hydrolase activity, acting on carbon-nitrogen (but not peptide) bonds, in linear amides"/>
    <property type="evidence" value="ECO:0007669"/>
    <property type="project" value="UniProtKB-UniRule"/>
</dbReference>
<feature type="binding site" evidence="6">
    <location>
        <position position="566"/>
    </location>
    <ligand>
        <name>Zn(2+)</name>
        <dbReference type="ChEBI" id="CHEBI:29105"/>
        <label>2</label>
    </ligand>
</feature>
<dbReference type="GO" id="GO:0030170">
    <property type="term" value="F:pyridoxal phosphate binding"/>
    <property type="evidence" value="ECO:0007669"/>
    <property type="project" value="InterPro"/>
</dbReference>
<dbReference type="UniPathway" id="UPA00033">
    <property type="reaction ID" value="UER00038"/>
</dbReference>
<name>A0A4V0Z011_KTERU</name>